<accession>A0A914PB20</accession>
<evidence type="ECO:0000313" key="2">
    <source>
        <dbReference type="Proteomes" id="UP000887578"/>
    </source>
</evidence>
<dbReference type="AlphaFoldDB" id="A0A914PB20"/>
<proteinExistence type="predicted"/>
<organism evidence="2 3">
    <name type="scientific">Panagrolaimus davidi</name>
    <dbReference type="NCBI Taxonomy" id="227884"/>
    <lineage>
        <taxon>Eukaryota</taxon>
        <taxon>Metazoa</taxon>
        <taxon>Ecdysozoa</taxon>
        <taxon>Nematoda</taxon>
        <taxon>Chromadorea</taxon>
        <taxon>Rhabditida</taxon>
        <taxon>Tylenchina</taxon>
        <taxon>Panagrolaimomorpha</taxon>
        <taxon>Panagrolaimoidea</taxon>
        <taxon>Panagrolaimidae</taxon>
        <taxon>Panagrolaimus</taxon>
    </lineage>
</organism>
<dbReference type="Proteomes" id="UP000887578">
    <property type="component" value="Unplaced"/>
</dbReference>
<evidence type="ECO:0000313" key="3">
    <source>
        <dbReference type="WBParaSite" id="PDA_v2.g12497.t1"/>
    </source>
</evidence>
<feature type="region of interest" description="Disordered" evidence="1">
    <location>
        <begin position="124"/>
        <end position="154"/>
    </location>
</feature>
<sequence length="448" mass="51252">MPKIEFAKGTAAAAKLPDSKASDYCKKRKKLLTLEKPSEWLKLNNNAEKESEKQWKKDFSSSATNKSILSIHIAAFEKSVKVAASDPFGGKYKDGIKNGISQSIRNEKQLFPSTFVIQNPFEFPRQQSDEVPPPEMSEFGSSQSLLNPNEASNNGQQSINLVQQQQQLPQNSAVLQQQSPHPSTVEMQQSPYMEFVIKYNPFCIYVKMITFDKDKNITYFGEGILEIDSQLLRIQTLDADPENTFTATFDGLFFRKNHIICCMSQATENVTFLIFSDNEMSEMIFDHILEHRQPQANDNLAINKDKIFKDNFCLPIIHAVKKKWNGFEDLALIFKRFIDTLGDELSYYHENLAQTFIKDEIADKILICKDKPPVVDILRNNQKEIVELLAKCFEDAPENELVDHVWKAVKSDSEIYRISYTLCEFAVTLEANRSNIKNTKISTENELL</sequence>
<name>A0A914PB20_9BILA</name>
<keyword evidence="2" id="KW-1185">Reference proteome</keyword>
<reference evidence="3" key="1">
    <citation type="submission" date="2022-11" db="UniProtKB">
        <authorList>
            <consortium name="WormBaseParasite"/>
        </authorList>
    </citation>
    <scope>IDENTIFICATION</scope>
</reference>
<dbReference type="WBParaSite" id="PDA_v2.g12497.t1">
    <property type="protein sequence ID" value="PDA_v2.g12497.t1"/>
    <property type="gene ID" value="PDA_v2.g12497"/>
</dbReference>
<protein>
    <submittedName>
        <fullName evidence="3">Uncharacterized protein</fullName>
    </submittedName>
</protein>
<feature type="compositionally biased region" description="Polar residues" evidence="1">
    <location>
        <begin position="139"/>
        <end position="154"/>
    </location>
</feature>
<evidence type="ECO:0000256" key="1">
    <source>
        <dbReference type="SAM" id="MobiDB-lite"/>
    </source>
</evidence>